<dbReference type="Gene3D" id="2.30.30.240">
    <property type="entry name" value="PRC-barrel domain"/>
    <property type="match status" value="1"/>
</dbReference>
<dbReference type="PANTHER" id="PTHR33692:SF1">
    <property type="entry name" value="RIBOSOME MATURATION FACTOR RIMM"/>
    <property type="match status" value="1"/>
</dbReference>
<comment type="caution">
    <text evidence="7">The sequence shown here is derived from an EMBL/GenBank/DDBJ whole genome shotgun (WGS) entry which is preliminary data.</text>
</comment>
<dbReference type="Gene3D" id="2.40.30.60">
    <property type="entry name" value="RimM"/>
    <property type="match status" value="1"/>
</dbReference>
<name>A0A644WI46_9ZZZZ</name>
<dbReference type="EMBL" id="VSSQ01000834">
    <property type="protein sequence ID" value="MPM01964.1"/>
    <property type="molecule type" value="Genomic_DNA"/>
</dbReference>
<sequence length="168" mass="18786">MEELLWTATVKSPFGISGEVKIHPHNDDCSYLGKLKEVILRAKDGAEQRLTIQGFRMMGSQALMKFEGFDDPETARALNGQHLMVERSKAAPLKKGQYYVADLIGCTLVHEGKALAEVVSSMDGAQAVLLEVRTAEDQLYMVPYLKEYIGEVDLQNRTIELKTPWILS</sequence>
<keyword evidence="2" id="KW-0690">Ribosome biogenesis</keyword>
<feature type="domain" description="RimM N-terminal" evidence="5">
    <location>
        <begin position="9"/>
        <end position="88"/>
    </location>
</feature>
<evidence type="ECO:0000259" key="5">
    <source>
        <dbReference type="Pfam" id="PF01782"/>
    </source>
</evidence>
<dbReference type="InterPro" id="IPR056792">
    <property type="entry name" value="PRC_RimM"/>
</dbReference>
<dbReference type="Pfam" id="PF24986">
    <property type="entry name" value="PRC_RimM"/>
    <property type="match status" value="1"/>
</dbReference>
<evidence type="ECO:0000256" key="4">
    <source>
        <dbReference type="ARBA" id="ARBA00023186"/>
    </source>
</evidence>
<keyword evidence="3" id="KW-0698">rRNA processing</keyword>
<dbReference type="SUPFAM" id="SSF50346">
    <property type="entry name" value="PRC-barrel domain"/>
    <property type="match status" value="1"/>
</dbReference>
<evidence type="ECO:0000256" key="3">
    <source>
        <dbReference type="ARBA" id="ARBA00022552"/>
    </source>
</evidence>
<dbReference type="Pfam" id="PF01782">
    <property type="entry name" value="RimM"/>
    <property type="match status" value="1"/>
</dbReference>
<evidence type="ECO:0000259" key="6">
    <source>
        <dbReference type="Pfam" id="PF24986"/>
    </source>
</evidence>
<dbReference type="NCBIfam" id="TIGR02273">
    <property type="entry name" value="16S_RimM"/>
    <property type="match status" value="1"/>
</dbReference>
<dbReference type="SUPFAM" id="SSF50447">
    <property type="entry name" value="Translation proteins"/>
    <property type="match status" value="1"/>
</dbReference>
<dbReference type="PANTHER" id="PTHR33692">
    <property type="entry name" value="RIBOSOME MATURATION FACTOR RIMM"/>
    <property type="match status" value="1"/>
</dbReference>
<keyword evidence="4" id="KW-0143">Chaperone</keyword>
<protein>
    <submittedName>
        <fullName evidence="7">Ribosome maturation factor RimM</fullName>
    </submittedName>
</protein>
<accession>A0A644WI46</accession>
<keyword evidence="1" id="KW-0963">Cytoplasm</keyword>
<dbReference type="HAMAP" id="MF_00014">
    <property type="entry name" value="Ribosome_mat_RimM"/>
    <property type="match status" value="1"/>
</dbReference>
<dbReference type="InterPro" id="IPR002676">
    <property type="entry name" value="RimM_N"/>
</dbReference>
<dbReference type="InterPro" id="IPR009000">
    <property type="entry name" value="Transl_B-barrel_sf"/>
</dbReference>
<proteinExistence type="inferred from homology"/>
<dbReference type="InterPro" id="IPR036976">
    <property type="entry name" value="RimM_N_sf"/>
</dbReference>
<reference evidence="7" key="1">
    <citation type="submission" date="2019-08" db="EMBL/GenBank/DDBJ databases">
        <authorList>
            <person name="Kucharzyk K."/>
            <person name="Murdoch R.W."/>
            <person name="Higgins S."/>
            <person name="Loffler F."/>
        </authorList>
    </citation>
    <scope>NUCLEOTIDE SEQUENCE</scope>
</reference>
<dbReference type="AlphaFoldDB" id="A0A644WI46"/>
<evidence type="ECO:0000256" key="2">
    <source>
        <dbReference type="ARBA" id="ARBA00022517"/>
    </source>
</evidence>
<dbReference type="GO" id="GO:0043022">
    <property type="term" value="F:ribosome binding"/>
    <property type="evidence" value="ECO:0007669"/>
    <property type="project" value="InterPro"/>
</dbReference>
<organism evidence="7">
    <name type="scientific">bioreactor metagenome</name>
    <dbReference type="NCBI Taxonomy" id="1076179"/>
    <lineage>
        <taxon>unclassified sequences</taxon>
        <taxon>metagenomes</taxon>
        <taxon>ecological metagenomes</taxon>
    </lineage>
</organism>
<dbReference type="GO" id="GO:0006364">
    <property type="term" value="P:rRNA processing"/>
    <property type="evidence" value="ECO:0007669"/>
    <property type="project" value="UniProtKB-KW"/>
</dbReference>
<evidence type="ECO:0000256" key="1">
    <source>
        <dbReference type="ARBA" id="ARBA00022490"/>
    </source>
</evidence>
<gene>
    <name evidence="7" type="primary">rimM_18</name>
    <name evidence="7" type="ORF">SDC9_48204</name>
</gene>
<dbReference type="InterPro" id="IPR011033">
    <property type="entry name" value="PRC_barrel-like_sf"/>
</dbReference>
<feature type="domain" description="Ribosome maturation factor RimM PRC barrel" evidence="6">
    <location>
        <begin position="101"/>
        <end position="167"/>
    </location>
</feature>
<dbReference type="GO" id="GO:0005840">
    <property type="term" value="C:ribosome"/>
    <property type="evidence" value="ECO:0007669"/>
    <property type="project" value="InterPro"/>
</dbReference>
<dbReference type="InterPro" id="IPR011961">
    <property type="entry name" value="RimM"/>
</dbReference>
<evidence type="ECO:0000313" key="7">
    <source>
        <dbReference type="EMBL" id="MPM01964.1"/>
    </source>
</evidence>